<name>A0A1M5FPL0_9BACT</name>
<proteinExistence type="predicted"/>
<organism evidence="1 2">
    <name type="scientific">Dysgonomonas macrotermitis</name>
    <dbReference type="NCBI Taxonomy" id="1346286"/>
    <lineage>
        <taxon>Bacteria</taxon>
        <taxon>Pseudomonadati</taxon>
        <taxon>Bacteroidota</taxon>
        <taxon>Bacteroidia</taxon>
        <taxon>Bacteroidales</taxon>
        <taxon>Dysgonomonadaceae</taxon>
        <taxon>Dysgonomonas</taxon>
    </lineage>
</organism>
<evidence type="ECO:0000313" key="1">
    <source>
        <dbReference type="EMBL" id="SHF93445.1"/>
    </source>
</evidence>
<accession>A0A1M5FPL0</accession>
<reference evidence="2" key="1">
    <citation type="submission" date="2016-11" db="EMBL/GenBank/DDBJ databases">
        <authorList>
            <person name="Varghese N."/>
            <person name="Submissions S."/>
        </authorList>
    </citation>
    <scope>NUCLEOTIDE SEQUENCE [LARGE SCALE GENOMIC DNA]</scope>
    <source>
        <strain evidence="2">DSM 27370</strain>
    </source>
</reference>
<gene>
    <name evidence="1" type="ORF">SAMN05444362_11270</name>
</gene>
<dbReference type="Proteomes" id="UP000184480">
    <property type="component" value="Unassembled WGS sequence"/>
</dbReference>
<evidence type="ECO:0000313" key="2">
    <source>
        <dbReference type="Proteomes" id="UP000184480"/>
    </source>
</evidence>
<dbReference type="EMBL" id="FQUC01000012">
    <property type="protein sequence ID" value="SHF93445.1"/>
    <property type="molecule type" value="Genomic_DNA"/>
</dbReference>
<dbReference type="STRING" id="1346286.SAMN05444362_11270"/>
<sequence>MSVVLYINKYQFSLSGKVLVISKVVKLNICVIGKHKNNVQIEIIGVYVLQHFIYKEIFDANR</sequence>
<keyword evidence="2" id="KW-1185">Reference proteome</keyword>
<dbReference type="AlphaFoldDB" id="A0A1M5FPL0"/>
<protein>
    <submittedName>
        <fullName evidence="1">Uncharacterized protein</fullName>
    </submittedName>
</protein>